<protein>
    <submittedName>
        <fullName evidence="1">LPXTG-motif cell wall anchor domain protein</fullName>
    </submittedName>
</protein>
<proteinExistence type="predicted"/>
<evidence type="ECO:0000313" key="1">
    <source>
        <dbReference type="EMBL" id="KKW13399.1"/>
    </source>
</evidence>
<dbReference type="Proteomes" id="UP000034588">
    <property type="component" value="Unassembled WGS sequence"/>
</dbReference>
<dbReference type="AlphaFoldDB" id="A0A0G1Z3M8"/>
<organism evidence="1 2">
    <name type="scientific">Candidatus Gottesmanbacteria bacterium GW2011_GWB1_49_7</name>
    <dbReference type="NCBI Taxonomy" id="1618448"/>
    <lineage>
        <taxon>Bacteria</taxon>
        <taxon>Candidatus Gottesmaniibacteriota</taxon>
    </lineage>
</organism>
<dbReference type="EMBL" id="LCQD01000001">
    <property type="protein sequence ID" value="KKW13399.1"/>
    <property type="molecule type" value="Genomic_DNA"/>
</dbReference>
<name>A0A0G1Z3M8_9BACT</name>
<sequence length="607" mass="62450">MARLAIVGAELNTTSSGVEWTARVASGWPSISSTIKRSGAYSVQINSLVSATPKWVASQYAGGGTGPWFARVYIRPDTLPSAENTIVALNDGPNVTTPIIWVTLDNTGVLRLYDEDGAIGSASSALTTGSFENRIELQTNASGGAGACIVRCLLNGTEFAGSSTRSLSAGTNAIVIGGNLLSEAQTQGEWYFDDLAINNNSGSFQNSYPGAGNVVALRPNTTGDNAAFARGGTDSGANWSQTDEINPNDATDYVSSGTLNHIDDYNCEASPADVDTVNVVAVGVRHTLSSATGSDPLFVTRIKASAGGTVEESATHFVNNTTWYSNSEPTFAANSRLVLYDLPGASTTAWTKSDLDAMQIGVRISTGDADAAWVSTLWALVDYVPSGVSDLTVSKTEAVTLGDTPTVAPLVIPNLSLSDTVSILDTVVMELNIEIAVSDMVAVADVASIGPLILPDLNITDSVAVADAAQIEPLVIDVSVADAISVVDSATVSIPVEGDLNVSVSDAVAVSDAAQVDPLALSLSVSEAVAVGETIAAIVSDPAISVSDAVSVTDTATVSIPVEGELSISVSDAVSVSDVAQVVSSTDLSIEVSYDNFAYWKSGVKIS</sequence>
<comment type="caution">
    <text evidence="1">The sequence shown here is derived from an EMBL/GenBank/DDBJ whole genome shotgun (WGS) entry which is preliminary data.</text>
</comment>
<accession>A0A0G1Z3M8</accession>
<evidence type="ECO:0000313" key="2">
    <source>
        <dbReference type="Proteomes" id="UP000034588"/>
    </source>
</evidence>
<gene>
    <name evidence="1" type="ORF">UY48_C0001G0020</name>
</gene>
<reference evidence="1 2" key="1">
    <citation type="journal article" date="2015" name="Nature">
        <title>rRNA introns, odd ribosomes, and small enigmatic genomes across a large radiation of phyla.</title>
        <authorList>
            <person name="Brown C.T."/>
            <person name="Hug L.A."/>
            <person name="Thomas B.C."/>
            <person name="Sharon I."/>
            <person name="Castelle C.J."/>
            <person name="Singh A."/>
            <person name="Wilkins M.J."/>
            <person name="Williams K.H."/>
            <person name="Banfield J.F."/>
        </authorList>
    </citation>
    <scope>NUCLEOTIDE SEQUENCE [LARGE SCALE GENOMIC DNA]</scope>
</reference>